<dbReference type="InterPro" id="IPR048278">
    <property type="entry name" value="PFN"/>
</dbReference>
<protein>
    <recommendedName>
        <fullName evidence="2">Profilin</fullName>
    </recommendedName>
</protein>
<name>A0A0H5RJS2_9EUKA</name>
<evidence type="ECO:0000313" key="1">
    <source>
        <dbReference type="EMBL" id="CRZ08959.1"/>
    </source>
</evidence>
<reference evidence="1" key="1">
    <citation type="submission" date="2015-04" db="EMBL/GenBank/DDBJ databases">
        <title>The genome sequence of the plant pathogenic Rhizarian Plasmodiophora brassicae reveals insights in its biotrophic life cycle and the origin of chitin synthesis.</title>
        <authorList>
            <person name="Schwelm A."/>
            <person name="Fogelqvist J."/>
            <person name="Knaust A."/>
            <person name="Julke S."/>
            <person name="Lilja T."/>
            <person name="Dhandapani V."/>
            <person name="Bonilla-Rosso G."/>
            <person name="Karlsson M."/>
            <person name="Shevchenko A."/>
            <person name="Choi S.R."/>
            <person name="Kim H.G."/>
            <person name="Park J.Y."/>
            <person name="Lim Y.P."/>
            <person name="Ludwig-Muller J."/>
            <person name="Dixelius C."/>
        </authorList>
    </citation>
    <scope>NUCLEOTIDE SEQUENCE</scope>
    <source>
        <tissue evidence="1">Potato root galls</tissue>
    </source>
</reference>
<dbReference type="AlphaFoldDB" id="A0A0H5RJS2"/>
<dbReference type="InterPro" id="IPR036140">
    <property type="entry name" value="PFN_sf"/>
</dbReference>
<sequence>QLVLVNRRQSPVLIFTSQIGFDRSRVPNSVLQALFFNMPGWDDWNAHVMAIKDITGGGIFSAANGAACAQAGIAVSPQEVLAISTRMTSASQPSKGSDAPLASSVLVGGVKYLIVRCDGDTLQARAGPVPLSVYKAGATIVLGIGKQGSAAELLSVGVSKVGELLANAG</sequence>
<dbReference type="EMBL" id="HACM01008517">
    <property type="protein sequence ID" value="CRZ08959.1"/>
    <property type="molecule type" value="Transcribed_RNA"/>
</dbReference>
<feature type="non-terminal residue" evidence="1">
    <location>
        <position position="1"/>
    </location>
</feature>
<dbReference type="SUPFAM" id="SSF55770">
    <property type="entry name" value="Profilin (actin-binding protein)"/>
    <property type="match status" value="1"/>
</dbReference>
<dbReference type="Pfam" id="PF00235">
    <property type="entry name" value="Profilin"/>
    <property type="match status" value="1"/>
</dbReference>
<organism evidence="1">
    <name type="scientific">Spongospora subterranea</name>
    <dbReference type="NCBI Taxonomy" id="70186"/>
    <lineage>
        <taxon>Eukaryota</taxon>
        <taxon>Sar</taxon>
        <taxon>Rhizaria</taxon>
        <taxon>Endomyxa</taxon>
        <taxon>Phytomyxea</taxon>
        <taxon>Plasmodiophorida</taxon>
        <taxon>Plasmodiophoridae</taxon>
        <taxon>Spongospora</taxon>
    </lineage>
</organism>
<proteinExistence type="predicted"/>
<dbReference type="GO" id="GO:0003779">
    <property type="term" value="F:actin binding"/>
    <property type="evidence" value="ECO:0007669"/>
    <property type="project" value="InterPro"/>
</dbReference>
<dbReference type="Gene3D" id="3.30.450.30">
    <property type="entry name" value="Dynein light chain 2a, cytoplasmic"/>
    <property type="match status" value="1"/>
</dbReference>
<accession>A0A0H5RJS2</accession>
<evidence type="ECO:0008006" key="2">
    <source>
        <dbReference type="Google" id="ProtNLM"/>
    </source>
</evidence>